<feature type="chain" id="PRO_5002893762" evidence="11">
    <location>
        <begin position="22"/>
        <end position="353"/>
    </location>
</feature>
<keyword evidence="6 11" id="KW-0732">Signal</keyword>
<keyword evidence="7" id="KW-0406">Ion transport</keyword>
<keyword evidence="3" id="KW-0813">Transport</keyword>
<dbReference type="GO" id="GO:0046930">
    <property type="term" value="C:pore complex"/>
    <property type="evidence" value="ECO:0007669"/>
    <property type="project" value="UniProtKB-KW"/>
</dbReference>
<dbReference type="eggNOG" id="COG3203">
    <property type="taxonomic scope" value="Bacteria"/>
</dbReference>
<dbReference type="InterPro" id="IPR001702">
    <property type="entry name" value="Porin_Gram-ve"/>
</dbReference>
<evidence type="ECO:0000256" key="4">
    <source>
        <dbReference type="ARBA" id="ARBA00022452"/>
    </source>
</evidence>
<dbReference type="GO" id="GO:0034220">
    <property type="term" value="P:monoatomic ion transmembrane transport"/>
    <property type="evidence" value="ECO:0007669"/>
    <property type="project" value="InterPro"/>
</dbReference>
<dbReference type="Proteomes" id="UP000003165">
    <property type="component" value="Unassembled WGS sequence"/>
</dbReference>
<dbReference type="SUPFAM" id="SSF56935">
    <property type="entry name" value="Porins"/>
    <property type="match status" value="1"/>
</dbReference>
<evidence type="ECO:0000256" key="1">
    <source>
        <dbReference type="ARBA" id="ARBA00004571"/>
    </source>
</evidence>
<reference evidence="13 14" key="1">
    <citation type="submission" date="2009-02" db="EMBL/GenBank/DDBJ databases">
        <title>Sequencing of the draft genome and assembly of Lutiella nitroferrum 2002.</title>
        <authorList>
            <consortium name="US DOE Joint Genome Institute (JGI-PGF)"/>
            <person name="Lucas S."/>
            <person name="Copeland A."/>
            <person name="Lapidus A."/>
            <person name="Glavina del Rio T."/>
            <person name="Tice H."/>
            <person name="Bruce D."/>
            <person name="Goodwin L."/>
            <person name="Pitluck S."/>
            <person name="Larimer F."/>
            <person name="Land M.L."/>
            <person name="Hauser L."/>
            <person name="Coates J.D."/>
        </authorList>
    </citation>
    <scope>NUCLEOTIDE SEQUENCE [LARGE SCALE GENOMIC DNA]</scope>
    <source>
        <strain evidence="13 14">2002</strain>
    </source>
</reference>
<dbReference type="GO" id="GO:0015288">
    <property type="term" value="F:porin activity"/>
    <property type="evidence" value="ECO:0007669"/>
    <property type="project" value="UniProtKB-KW"/>
</dbReference>
<dbReference type="AlphaFoldDB" id="B9Z2V9"/>
<evidence type="ECO:0000256" key="8">
    <source>
        <dbReference type="ARBA" id="ARBA00023114"/>
    </source>
</evidence>
<evidence type="ECO:0000256" key="11">
    <source>
        <dbReference type="SAM" id="SignalP"/>
    </source>
</evidence>
<evidence type="ECO:0000259" key="12">
    <source>
        <dbReference type="Pfam" id="PF13609"/>
    </source>
</evidence>
<dbReference type="CDD" id="cd00342">
    <property type="entry name" value="gram_neg_porins"/>
    <property type="match status" value="1"/>
</dbReference>
<sequence length="353" mass="37568" precursor="true">MKKNLLALAVASALIAPAALADVTLYGTISESIESVKATGSTNSANDIKSTTRVSSNVSKLGFKGNEDLGDGLKAIWQVEQEISVDDGGTRKGTFATRNSFVGLDGAFGKAFMGYNDSAYKALLKPILVNPMADTIAEICTDKSVFCHGDTRLANSVHYYTPNFAGFQAAVSYGTDETRAIVGTDRTNKDVWSLAAAYSIDGFNVGVGYDRRNDKNAVASDANLNQSFWKVAASYKFGDTKIGAGFEQERNDTTTGDTKQNAWTVGAEQKFGNFGVSLAYAKLQESKSDAKDGANQWTLGATYDLSKRTQTYAYYTRIANDDNASRTFGNAGLTGVGAGSNPTGFGVGLKHSF</sequence>
<dbReference type="RefSeq" id="WP_008953692.1">
    <property type="nucleotide sequence ID" value="NZ_ACIS01000004.1"/>
</dbReference>
<dbReference type="EMBL" id="ACIS01000004">
    <property type="protein sequence ID" value="EEG08912.1"/>
    <property type="molecule type" value="Genomic_DNA"/>
</dbReference>
<dbReference type="Pfam" id="PF13609">
    <property type="entry name" value="Porin_4"/>
    <property type="match status" value="1"/>
</dbReference>
<name>B9Z2V9_9NEIS</name>
<proteinExistence type="predicted"/>
<keyword evidence="14" id="KW-1185">Reference proteome</keyword>
<feature type="domain" description="Porin" evidence="12">
    <location>
        <begin position="7"/>
        <end position="323"/>
    </location>
</feature>
<keyword evidence="8" id="KW-0626">Porin</keyword>
<comment type="caution">
    <text evidence="13">The sequence shown here is derived from an EMBL/GenBank/DDBJ whole genome shotgun (WGS) entry which is preliminary data.</text>
</comment>
<evidence type="ECO:0000256" key="10">
    <source>
        <dbReference type="ARBA" id="ARBA00023237"/>
    </source>
</evidence>
<dbReference type="GO" id="GO:0009279">
    <property type="term" value="C:cell outer membrane"/>
    <property type="evidence" value="ECO:0007669"/>
    <property type="project" value="UniProtKB-SubCell"/>
</dbReference>
<evidence type="ECO:0000256" key="2">
    <source>
        <dbReference type="ARBA" id="ARBA00011233"/>
    </source>
</evidence>
<dbReference type="PRINTS" id="PR00182">
    <property type="entry name" value="ECOLNEIPORIN"/>
</dbReference>
<keyword evidence="4" id="KW-1134">Transmembrane beta strand</keyword>
<dbReference type="InterPro" id="IPR002299">
    <property type="entry name" value="Porin_Neis"/>
</dbReference>
<keyword evidence="10" id="KW-0998">Cell outer membrane</keyword>
<dbReference type="PANTHER" id="PTHR34501:SF9">
    <property type="entry name" value="MAJOR OUTER MEMBRANE PROTEIN P.IA"/>
    <property type="match status" value="1"/>
</dbReference>
<evidence type="ECO:0000313" key="13">
    <source>
        <dbReference type="EMBL" id="EEG08912.1"/>
    </source>
</evidence>
<evidence type="ECO:0000256" key="3">
    <source>
        <dbReference type="ARBA" id="ARBA00022448"/>
    </source>
</evidence>
<dbReference type="InterPro" id="IPR023614">
    <property type="entry name" value="Porin_dom_sf"/>
</dbReference>
<organism evidence="13 14">
    <name type="scientific">Pseudogulbenkiania ferrooxidans 2002</name>
    <dbReference type="NCBI Taxonomy" id="279714"/>
    <lineage>
        <taxon>Bacteria</taxon>
        <taxon>Pseudomonadati</taxon>
        <taxon>Pseudomonadota</taxon>
        <taxon>Betaproteobacteria</taxon>
        <taxon>Neisseriales</taxon>
        <taxon>Chromobacteriaceae</taxon>
        <taxon>Pseudogulbenkiania</taxon>
    </lineage>
</organism>
<dbReference type="PANTHER" id="PTHR34501">
    <property type="entry name" value="PROTEIN YDDL-RELATED"/>
    <property type="match status" value="1"/>
</dbReference>
<comment type="subunit">
    <text evidence="2">Homotrimer.</text>
</comment>
<dbReference type="InterPro" id="IPR050298">
    <property type="entry name" value="Gram-neg_bact_OMP"/>
</dbReference>
<dbReference type="InterPro" id="IPR033900">
    <property type="entry name" value="Gram_neg_porin_domain"/>
</dbReference>
<evidence type="ECO:0000256" key="6">
    <source>
        <dbReference type="ARBA" id="ARBA00022729"/>
    </source>
</evidence>
<evidence type="ECO:0000313" key="14">
    <source>
        <dbReference type="Proteomes" id="UP000003165"/>
    </source>
</evidence>
<gene>
    <name evidence="13" type="ORF">FuraDRAFT_1672</name>
</gene>
<accession>B9Z2V9</accession>
<protein>
    <submittedName>
        <fullName evidence="13">Porin Gram-negative type</fullName>
    </submittedName>
</protein>
<feature type="signal peptide" evidence="11">
    <location>
        <begin position="1"/>
        <end position="21"/>
    </location>
</feature>
<keyword evidence="5" id="KW-0812">Transmembrane</keyword>
<evidence type="ECO:0000256" key="9">
    <source>
        <dbReference type="ARBA" id="ARBA00023136"/>
    </source>
</evidence>
<evidence type="ECO:0000256" key="7">
    <source>
        <dbReference type="ARBA" id="ARBA00023065"/>
    </source>
</evidence>
<dbReference type="PRINTS" id="PR00184">
    <property type="entry name" value="NEISSPPORIN"/>
</dbReference>
<keyword evidence="9" id="KW-0472">Membrane</keyword>
<dbReference type="Gene3D" id="2.40.160.10">
    <property type="entry name" value="Porin"/>
    <property type="match status" value="1"/>
</dbReference>
<evidence type="ECO:0000256" key="5">
    <source>
        <dbReference type="ARBA" id="ARBA00022692"/>
    </source>
</evidence>
<comment type="subcellular location">
    <subcellularLocation>
        <location evidence="1">Cell outer membrane</location>
        <topology evidence="1">Multi-pass membrane protein</topology>
    </subcellularLocation>
</comment>